<dbReference type="SUPFAM" id="SSF56322">
    <property type="entry name" value="ADC synthase"/>
    <property type="match status" value="1"/>
</dbReference>
<dbReference type="InterPro" id="IPR004561">
    <property type="entry name" value="IsoChor_synthase"/>
</dbReference>
<dbReference type="PANTHER" id="PTHR42839">
    <property type="entry name" value="ISOCHORISMATE SYNTHASE ENTC"/>
    <property type="match status" value="1"/>
</dbReference>
<dbReference type="NCBIfam" id="TIGR00543">
    <property type="entry name" value="isochor_syn"/>
    <property type="match status" value="1"/>
</dbReference>
<evidence type="ECO:0000256" key="3">
    <source>
        <dbReference type="ARBA" id="ARBA00012824"/>
    </source>
</evidence>
<name>A0A1I7MDL9_9MICC</name>
<dbReference type="RefSeq" id="WP_245760492.1">
    <property type="nucleotide sequence ID" value="NZ_FPCG01000001.1"/>
</dbReference>
<keyword evidence="9" id="KW-1185">Reference proteome</keyword>
<organism evidence="8 9">
    <name type="scientific">Micrococcus terreus</name>
    <dbReference type="NCBI Taxonomy" id="574650"/>
    <lineage>
        <taxon>Bacteria</taxon>
        <taxon>Bacillati</taxon>
        <taxon>Actinomycetota</taxon>
        <taxon>Actinomycetes</taxon>
        <taxon>Micrococcales</taxon>
        <taxon>Micrococcaceae</taxon>
        <taxon>Micrococcus</taxon>
    </lineage>
</organism>
<dbReference type="PANTHER" id="PTHR42839:SF2">
    <property type="entry name" value="ISOCHORISMATE SYNTHASE ENTC"/>
    <property type="match status" value="1"/>
</dbReference>
<gene>
    <name evidence="8" type="ORF">SAMN04487966_10147</name>
</gene>
<protein>
    <recommendedName>
        <fullName evidence="3">isochorismate synthase</fullName>
        <ecNumber evidence="3">5.4.4.2</ecNumber>
    </recommendedName>
    <alternativeName>
        <fullName evidence="5">Isochorismate mutase</fullName>
    </alternativeName>
</protein>
<feature type="region of interest" description="Disordered" evidence="6">
    <location>
        <begin position="187"/>
        <end position="206"/>
    </location>
</feature>
<feature type="domain" description="Chorismate-utilising enzyme C-terminal" evidence="7">
    <location>
        <begin position="216"/>
        <end position="479"/>
    </location>
</feature>
<dbReference type="EMBL" id="FPCG01000001">
    <property type="protein sequence ID" value="SFV20034.1"/>
    <property type="molecule type" value="Genomic_DNA"/>
</dbReference>
<dbReference type="STRING" id="574650.SAMN04487966_10147"/>
<evidence type="ECO:0000256" key="6">
    <source>
        <dbReference type="SAM" id="MobiDB-lite"/>
    </source>
</evidence>
<dbReference type="GO" id="GO:0008909">
    <property type="term" value="F:isochorismate synthase activity"/>
    <property type="evidence" value="ECO:0007669"/>
    <property type="project" value="UniProtKB-EC"/>
</dbReference>
<evidence type="ECO:0000256" key="1">
    <source>
        <dbReference type="ARBA" id="ARBA00000799"/>
    </source>
</evidence>
<dbReference type="AlphaFoldDB" id="A0A1I7MDL9"/>
<evidence type="ECO:0000256" key="4">
    <source>
        <dbReference type="ARBA" id="ARBA00023235"/>
    </source>
</evidence>
<sequence length="491" mass="51835">MNNPDHRTSAPRLASVTCARPLSGENTLAELLRTGDECAWIRFGNGMVGLGTAARFHATGPERFDAARQWWEDAVNGAAGTELPGTPALTGTIPVIPPHTLHHDDGPVPSAATAPIAFAAFAFDDASPVPSVVRVPEIVVSAVDGHAWLTWQVDLDAPEHRARAAQGWRPDAEGAEQRLAELLGSPGTGPASAAQIAGPDARTSPDATLTQGVLDREGYLSAVAAGVEAIRAGRLTKLVVARDAVVKTADPVDVPGVLGELTTRYADCWTYSVDGLIGATPEMLIKVERGQARARVLAGTLDRSGAPRGSDGTAFATRMLFEDEKQRHEHQLAIDSLTERLGPLTQSLDAHQEPFVLELPNVWHLASDVTAQLARSTEGGRRASALDLAQVLHPTAAVCGTPRDEAAALIRQLEHTERGMDRGLYAGPVGWMDAAGNGEFGIALRGAVVEDEHTVRLYAGCGVVAASDPEAELAETSAKMRPMLQALGLRD</sequence>
<evidence type="ECO:0000256" key="2">
    <source>
        <dbReference type="ARBA" id="ARBA00005297"/>
    </source>
</evidence>
<evidence type="ECO:0000259" key="7">
    <source>
        <dbReference type="Pfam" id="PF00425"/>
    </source>
</evidence>
<proteinExistence type="inferred from homology"/>
<comment type="catalytic activity">
    <reaction evidence="1">
        <text>chorismate = isochorismate</text>
        <dbReference type="Rhea" id="RHEA:18985"/>
        <dbReference type="ChEBI" id="CHEBI:29748"/>
        <dbReference type="ChEBI" id="CHEBI:29780"/>
        <dbReference type="EC" id="5.4.4.2"/>
    </reaction>
</comment>
<dbReference type="InterPro" id="IPR015890">
    <property type="entry name" value="Chorismate_C"/>
</dbReference>
<dbReference type="Proteomes" id="UP000198881">
    <property type="component" value="Unassembled WGS sequence"/>
</dbReference>
<comment type="similarity">
    <text evidence="2">Belongs to the isochorismate synthase family.</text>
</comment>
<accession>A0A1I7MDL9</accession>
<evidence type="ECO:0000256" key="5">
    <source>
        <dbReference type="ARBA" id="ARBA00041564"/>
    </source>
</evidence>
<dbReference type="Gene3D" id="3.60.120.10">
    <property type="entry name" value="Anthranilate synthase"/>
    <property type="match status" value="1"/>
</dbReference>
<dbReference type="EC" id="5.4.4.2" evidence="3"/>
<evidence type="ECO:0000313" key="9">
    <source>
        <dbReference type="Proteomes" id="UP000198881"/>
    </source>
</evidence>
<keyword evidence="4" id="KW-0413">Isomerase</keyword>
<dbReference type="Pfam" id="PF00425">
    <property type="entry name" value="Chorismate_bind"/>
    <property type="match status" value="1"/>
</dbReference>
<reference evidence="8 9" key="1">
    <citation type="submission" date="2016-10" db="EMBL/GenBank/DDBJ databases">
        <authorList>
            <person name="de Groot N.N."/>
        </authorList>
    </citation>
    <scope>NUCLEOTIDE SEQUENCE [LARGE SCALE GENOMIC DNA]</scope>
    <source>
        <strain evidence="8 9">CGMCC 1.7054</strain>
    </source>
</reference>
<dbReference type="InterPro" id="IPR005801">
    <property type="entry name" value="ADC_synthase"/>
</dbReference>
<evidence type="ECO:0000313" key="8">
    <source>
        <dbReference type="EMBL" id="SFV20034.1"/>
    </source>
</evidence>